<feature type="compositionally biased region" description="Basic and acidic residues" evidence="6">
    <location>
        <begin position="1362"/>
        <end position="1377"/>
    </location>
</feature>
<dbReference type="GO" id="GO:0007064">
    <property type="term" value="P:mitotic sister chromatid cohesion"/>
    <property type="evidence" value="ECO:0007669"/>
    <property type="project" value="InterPro"/>
</dbReference>
<evidence type="ECO:0000313" key="7">
    <source>
        <dbReference type="EMBL" id="KIN07208.1"/>
    </source>
</evidence>
<comment type="subcellular location">
    <subcellularLocation>
        <location evidence="1">Nucleus</location>
    </subcellularLocation>
</comment>
<dbReference type="CDD" id="cd19953">
    <property type="entry name" value="PDS5"/>
    <property type="match status" value="1"/>
</dbReference>
<dbReference type="PANTHER" id="PTHR12663:SF0">
    <property type="entry name" value="PRECOCIOUS DISSOCIATION OF SISTERS 5, ISOFORM A"/>
    <property type="match status" value="1"/>
</dbReference>
<dbReference type="InterPro" id="IPR039776">
    <property type="entry name" value="Pds5"/>
</dbReference>
<evidence type="ECO:0000256" key="4">
    <source>
        <dbReference type="ARBA" id="ARBA00023242"/>
    </source>
</evidence>
<feature type="region of interest" description="Disordered" evidence="6">
    <location>
        <begin position="588"/>
        <end position="612"/>
    </location>
</feature>
<reference evidence="7 8" key="1">
    <citation type="submission" date="2014-04" db="EMBL/GenBank/DDBJ databases">
        <authorList>
            <consortium name="DOE Joint Genome Institute"/>
            <person name="Kuo A."/>
            <person name="Martino E."/>
            <person name="Perotto S."/>
            <person name="Kohler A."/>
            <person name="Nagy L.G."/>
            <person name="Floudas D."/>
            <person name="Copeland A."/>
            <person name="Barry K.W."/>
            <person name="Cichocki N."/>
            <person name="Veneault-Fourrey C."/>
            <person name="LaButti K."/>
            <person name="Lindquist E.A."/>
            <person name="Lipzen A."/>
            <person name="Lundell T."/>
            <person name="Morin E."/>
            <person name="Murat C."/>
            <person name="Sun H."/>
            <person name="Tunlid A."/>
            <person name="Henrissat B."/>
            <person name="Grigoriev I.V."/>
            <person name="Hibbett D.S."/>
            <person name="Martin F."/>
            <person name="Nordberg H.P."/>
            <person name="Cantor M.N."/>
            <person name="Hua S.X."/>
        </authorList>
    </citation>
    <scope>NUCLEOTIDE SEQUENCE [LARGE SCALE GENOMIC DNA]</scope>
    <source>
        <strain evidence="7 8">Zn</strain>
    </source>
</reference>
<dbReference type="HOGENOM" id="CLU_002562_0_0_1"/>
<dbReference type="InterPro" id="IPR011989">
    <property type="entry name" value="ARM-like"/>
</dbReference>
<evidence type="ECO:0000256" key="1">
    <source>
        <dbReference type="ARBA" id="ARBA00004123"/>
    </source>
</evidence>
<keyword evidence="8" id="KW-1185">Reference proteome</keyword>
<dbReference type="InterPro" id="IPR016024">
    <property type="entry name" value="ARM-type_fold"/>
</dbReference>
<dbReference type="GO" id="GO:0005634">
    <property type="term" value="C:nucleus"/>
    <property type="evidence" value="ECO:0007669"/>
    <property type="project" value="UniProtKB-SubCell"/>
</dbReference>
<feature type="compositionally biased region" description="Acidic residues" evidence="6">
    <location>
        <begin position="1378"/>
        <end position="1413"/>
    </location>
</feature>
<dbReference type="GO" id="GO:0006281">
    <property type="term" value="P:DNA repair"/>
    <property type="evidence" value="ECO:0007669"/>
    <property type="project" value="TreeGrafter"/>
</dbReference>
<name>A0A0C3DYQ1_OIDMZ</name>
<dbReference type="Proteomes" id="UP000054321">
    <property type="component" value="Unassembled WGS sequence"/>
</dbReference>
<keyword evidence="2" id="KW-0132">Cell division</keyword>
<dbReference type="STRING" id="913774.A0A0C3DYQ1"/>
<reference evidence="8" key="2">
    <citation type="submission" date="2015-01" db="EMBL/GenBank/DDBJ databases">
        <title>Evolutionary Origins and Diversification of the Mycorrhizal Mutualists.</title>
        <authorList>
            <consortium name="DOE Joint Genome Institute"/>
            <consortium name="Mycorrhizal Genomics Consortium"/>
            <person name="Kohler A."/>
            <person name="Kuo A."/>
            <person name="Nagy L.G."/>
            <person name="Floudas D."/>
            <person name="Copeland A."/>
            <person name="Barry K.W."/>
            <person name="Cichocki N."/>
            <person name="Veneault-Fourrey C."/>
            <person name="LaButti K."/>
            <person name="Lindquist E.A."/>
            <person name="Lipzen A."/>
            <person name="Lundell T."/>
            <person name="Morin E."/>
            <person name="Murat C."/>
            <person name="Riley R."/>
            <person name="Ohm R."/>
            <person name="Sun H."/>
            <person name="Tunlid A."/>
            <person name="Henrissat B."/>
            <person name="Grigoriev I.V."/>
            <person name="Hibbett D.S."/>
            <person name="Martin F."/>
        </authorList>
    </citation>
    <scope>NUCLEOTIDE SEQUENCE [LARGE SCALE GENOMIC DNA]</scope>
    <source>
        <strain evidence="8">Zn</strain>
    </source>
</reference>
<evidence type="ECO:0000313" key="8">
    <source>
        <dbReference type="Proteomes" id="UP000054321"/>
    </source>
</evidence>
<dbReference type="Gene3D" id="1.25.10.10">
    <property type="entry name" value="Leucine-rich Repeat Variant"/>
    <property type="match status" value="1"/>
</dbReference>
<evidence type="ECO:0000256" key="6">
    <source>
        <dbReference type="SAM" id="MobiDB-lite"/>
    </source>
</evidence>
<feature type="region of interest" description="Disordered" evidence="6">
    <location>
        <begin position="1258"/>
        <end position="1433"/>
    </location>
</feature>
<dbReference type="GO" id="GO:0051301">
    <property type="term" value="P:cell division"/>
    <property type="evidence" value="ECO:0007669"/>
    <property type="project" value="UniProtKB-KW"/>
</dbReference>
<feature type="region of interest" description="Disordered" evidence="6">
    <location>
        <begin position="281"/>
        <end position="309"/>
    </location>
</feature>
<keyword evidence="5" id="KW-0131">Cell cycle</keyword>
<dbReference type="FunCoup" id="A0A0C3DYQ1">
    <property type="interactions" value="888"/>
</dbReference>
<keyword evidence="4" id="KW-0539">Nucleus</keyword>
<dbReference type="Pfam" id="PF20168">
    <property type="entry name" value="PDS5"/>
    <property type="match status" value="1"/>
</dbReference>
<sequence>MAPRRSVEVAQEPQLGGLKFNEPLSWRAGRPIATSELLRRLDTLAVELRDMEQEDTDKDSLTHVAKELAGQNLLAHKDKGVRAFTACCLVDILRICAPDAPFTATMLKEIFTLFVTSILPALSDPSNAYNTQHKYVLVSLAEVKSIVLLTDIPNSEALLQHLFATFFDIVSGSSKASTGEQVSKDVEYHMTQILVTMVDEAQSLASHIVDVIIAQFLRASGPGANKGKAEALDDKQSTFMLKELPAAYNMARTICNSCPEKMARYISIYFNEVIMEVSMSSGAQKSNGHRRTSDAADSDEGEPAGPTEADLRELSKAHRLLRELWRASPPVLQNVIPQLEAELSAENVQLRLLATETLGDIISGIGAAGPPPPPLMDPAAYPPAKLDDYQASSAGNILTTPVSPQSFRQTYPSVYQNFLGRKNDKSLIIRSGWTTAVGRILVTSAGGIGLSREDQSALAKGLAEKLNDADDKVRLAAVKAIGGFSFFDVMDKLALIGGVNKDGSALWSLADRARDRKHAVRVEAMTTLSRIWGVAAGEIAAGNEAVISALGDIPSKIFNVYYTNDLDLNVLLDHVMFEQLIPLNYPPTSKGKSSKAANGNSQASQGEGSTPFDADKIRTERILLVTRSLDAKSKKAFFALQARQSTYSNVLLAFLKHCEEYNGGVTNGGNAKEIKAKLDQVIKWLAALLPDPLRTSHDLQKYAKLHDRRSYQLLRFAVASESDFKTVHNGIKEFSKRMKDSKEAPAGILETMLPIIYRSASLIYNRSHLPAIMQYSRSDENGLGATAHEVNREISEKMPQVFQSNVKELCKTLQEDAPSATKSNDMSSVETLRACAEFAKTRPGDLPRDRKFIQALLSYAIHGAPAKAAKYAVRILMAVSDKKEMHAKDLLDKTVRGWTYGEDNFLTKLATISQLSLEDPQITEDHNDEILDITIQKTLLKFHTAVRDTDRGWQPDSELDEESEAKCWALKILVNRLKTVNDPERAKEFGSPVYKLLNALISKEGELSKKNQTPKHHKSRLRLRAAQLMLKLCRGKLFDELLTPAEFNQLAIVAQDKHANVRRRFIEKLQKYLVKNQLPNRYYTIVFLTAFEPELEFKNSIITWIRSRSKAFHDRKTHAMESIFPRLLSLLAHHPDYSTIPNELVDHARYILYYLITVSSEENLALIYKYAERVKQTRDAIDVDKSEHLYVLSDLAQSVIRAWEQKRGWNMQTWPAKVGLPIGLFLSLPSHEVAQEIAEKQFLPDEIEESLEKLVRQADRKKKRKVGEEEDDEAHSVKKPKTEPKIRRTSTAKKEKPVKERAAVKSRKRRDSDNEMSMSTPVPGSSVDRRRSSRGASAKKSYVDRDDSEDDEEMWDGVAEWEYIKNNKENRKDKSNIEEAESDAEVEEAEEGKDDNEDSPGLEPEEIEDEEAESTLPPAHKRGRLMKAATKAVESKPLPAAKVAKQKLKPKSATLVVGKGKGRQTTLVLEKIASTKGKGKAKEKVKDVFDMDDDSE</sequence>
<protein>
    <submittedName>
        <fullName evidence="7">Uncharacterized protein</fullName>
    </submittedName>
</protein>
<feature type="compositionally biased region" description="Acidic residues" evidence="6">
    <location>
        <begin position="1346"/>
        <end position="1355"/>
    </location>
</feature>
<dbReference type="EMBL" id="KN832870">
    <property type="protein sequence ID" value="KIN07208.1"/>
    <property type="molecule type" value="Genomic_DNA"/>
</dbReference>
<dbReference type="InParanoid" id="A0A0C3DYQ1"/>
<evidence type="ECO:0000256" key="3">
    <source>
        <dbReference type="ARBA" id="ARBA00022776"/>
    </source>
</evidence>
<dbReference type="OrthoDB" id="200660at2759"/>
<proteinExistence type="predicted"/>
<keyword evidence="3" id="KW-0498">Mitosis</keyword>
<dbReference type="SUPFAM" id="SSF48371">
    <property type="entry name" value="ARM repeat"/>
    <property type="match status" value="1"/>
</dbReference>
<accession>A0A0C3DYQ1</accession>
<feature type="compositionally biased region" description="Polar residues" evidence="6">
    <location>
        <begin position="588"/>
        <end position="608"/>
    </location>
</feature>
<gene>
    <name evidence="7" type="ORF">OIDMADRAFT_150523</name>
</gene>
<dbReference type="GO" id="GO:0000785">
    <property type="term" value="C:chromatin"/>
    <property type="evidence" value="ECO:0007669"/>
    <property type="project" value="TreeGrafter"/>
</dbReference>
<feature type="compositionally biased region" description="Basic and acidic residues" evidence="6">
    <location>
        <begin position="1274"/>
        <end position="1303"/>
    </location>
</feature>
<evidence type="ECO:0000256" key="5">
    <source>
        <dbReference type="ARBA" id="ARBA00023306"/>
    </source>
</evidence>
<dbReference type="PANTHER" id="PTHR12663">
    <property type="entry name" value="ANDROGEN INDUCED INHIBITOR OF PROLIFERATION AS3 / PDS5-RELATED"/>
    <property type="match status" value="1"/>
</dbReference>
<evidence type="ECO:0000256" key="2">
    <source>
        <dbReference type="ARBA" id="ARBA00022618"/>
    </source>
</evidence>
<organism evidence="7 8">
    <name type="scientific">Oidiodendron maius (strain Zn)</name>
    <dbReference type="NCBI Taxonomy" id="913774"/>
    <lineage>
        <taxon>Eukaryota</taxon>
        <taxon>Fungi</taxon>
        <taxon>Dikarya</taxon>
        <taxon>Ascomycota</taxon>
        <taxon>Pezizomycotina</taxon>
        <taxon>Leotiomycetes</taxon>
        <taxon>Leotiomycetes incertae sedis</taxon>
        <taxon>Myxotrichaceae</taxon>
        <taxon>Oidiodendron</taxon>
    </lineage>
</organism>